<evidence type="ECO:0000313" key="1">
    <source>
        <dbReference type="EMBL" id="KRX13650.1"/>
    </source>
</evidence>
<evidence type="ECO:0000313" key="2">
    <source>
        <dbReference type="Proteomes" id="UP000054630"/>
    </source>
</evidence>
<keyword evidence="2" id="KW-1185">Reference proteome</keyword>
<reference evidence="1 2" key="1">
    <citation type="submission" date="2015-01" db="EMBL/GenBank/DDBJ databases">
        <title>Evolution of Trichinella species and genotypes.</title>
        <authorList>
            <person name="Korhonen P.K."/>
            <person name="Edoardo P."/>
            <person name="Giuseppe L.R."/>
            <person name="Gasser R.B."/>
        </authorList>
    </citation>
    <scope>NUCLEOTIDE SEQUENCE [LARGE SCALE GENOMIC DNA]</scope>
    <source>
        <strain evidence="1">ISS37</strain>
    </source>
</reference>
<dbReference type="EMBL" id="JYDL01000190">
    <property type="protein sequence ID" value="KRX13650.1"/>
    <property type="molecule type" value="Genomic_DNA"/>
</dbReference>
<protein>
    <submittedName>
        <fullName evidence="1">Uncharacterized protein</fullName>
    </submittedName>
</protein>
<sequence>MCLMSSCKGIDIWLEIDSVERAKGHFCRSIHVHKDSQTFSIIDPLLFSLTPHRPPMDSLMPHRPPSS</sequence>
<comment type="caution">
    <text evidence="1">The sequence shown here is derived from an EMBL/GenBank/DDBJ whole genome shotgun (WGS) entry which is preliminary data.</text>
</comment>
<dbReference type="OrthoDB" id="10522730at2759"/>
<organism evidence="1 2">
    <name type="scientific">Trichinella nelsoni</name>
    <dbReference type="NCBI Taxonomy" id="6336"/>
    <lineage>
        <taxon>Eukaryota</taxon>
        <taxon>Metazoa</taxon>
        <taxon>Ecdysozoa</taxon>
        <taxon>Nematoda</taxon>
        <taxon>Enoplea</taxon>
        <taxon>Dorylaimia</taxon>
        <taxon>Trichinellida</taxon>
        <taxon>Trichinellidae</taxon>
        <taxon>Trichinella</taxon>
    </lineage>
</organism>
<dbReference type="AlphaFoldDB" id="A0A0V0RGR4"/>
<accession>A0A0V0RGR4</accession>
<proteinExistence type="predicted"/>
<name>A0A0V0RGR4_9BILA</name>
<gene>
    <name evidence="1" type="ORF">T07_5909</name>
</gene>
<dbReference type="Proteomes" id="UP000054630">
    <property type="component" value="Unassembled WGS sequence"/>
</dbReference>